<organism evidence="9 10">
    <name type="scientific">Alectoria fallacina</name>
    <dbReference type="NCBI Taxonomy" id="1903189"/>
    <lineage>
        <taxon>Eukaryota</taxon>
        <taxon>Fungi</taxon>
        <taxon>Dikarya</taxon>
        <taxon>Ascomycota</taxon>
        <taxon>Pezizomycotina</taxon>
        <taxon>Lecanoromycetes</taxon>
        <taxon>OSLEUM clade</taxon>
        <taxon>Lecanoromycetidae</taxon>
        <taxon>Lecanorales</taxon>
        <taxon>Lecanorineae</taxon>
        <taxon>Parmeliaceae</taxon>
        <taxon>Alectoria</taxon>
    </lineage>
</organism>
<feature type="transmembrane region" description="Helical" evidence="7">
    <location>
        <begin position="74"/>
        <end position="101"/>
    </location>
</feature>
<gene>
    <name evidence="9" type="ORF">ALECFALPRED_006327</name>
</gene>
<comment type="subcellular location">
    <subcellularLocation>
        <location evidence="1">Membrane</location>
        <topology evidence="1">Multi-pass membrane protein</topology>
    </subcellularLocation>
</comment>
<name>A0A8H3IYX6_9LECA</name>
<dbReference type="InterPro" id="IPR049326">
    <property type="entry name" value="Rhodopsin_dom_fungi"/>
</dbReference>
<dbReference type="InterPro" id="IPR052337">
    <property type="entry name" value="SAT4-like"/>
</dbReference>
<feature type="transmembrane region" description="Helical" evidence="7">
    <location>
        <begin position="113"/>
        <end position="132"/>
    </location>
</feature>
<evidence type="ECO:0000256" key="5">
    <source>
        <dbReference type="ARBA" id="ARBA00038359"/>
    </source>
</evidence>
<evidence type="ECO:0000256" key="2">
    <source>
        <dbReference type="ARBA" id="ARBA00022692"/>
    </source>
</evidence>
<accession>A0A8H3IYX6</accession>
<dbReference type="AlphaFoldDB" id="A0A8H3IYX6"/>
<protein>
    <recommendedName>
        <fullName evidence="8">Rhodopsin domain-containing protein</fullName>
    </recommendedName>
</protein>
<keyword evidence="10" id="KW-1185">Reference proteome</keyword>
<keyword evidence="4 7" id="KW-0472">Membrane</keyword>
<dbReference type="OrthoDB" id="10017208at2759"/>
<evidence type="ECO:0000256" key="4">
    <source>
        <dbReference type="ARBA" id="ARBA00023136"/>
    </source>
</evidence>
<dbReference type="PANTHER" id="PTHR33048:SF123">
    <property type="entry name" value="INTEGRAL MEMBRANE PROTEIN"/>
    <property type="match status" value="1"/>
</dbReference>
<proteinExistence type="inferred from homology"/>
<dbReference type="PANTHER" id="PTHR33048">
    <property type="entry name" value="PTH11-LIKE INTEGRAL MEMBRANE PROTEIN (AFU_ORTHOLOGUE AFUA_5G11245)"/>
    <property type="match status" value="1"/>
</dbReference>
<reference evidence="9" key="1">
    <citation type="submission" date="2021-03" db="EMBL/GenBank/DDBJ databases">
        <authorList>
            <person name="Tagirdzhanova G."/>
        </authorList>
    </citation>
    <scope>NUCLEOTIDE SEQUENCE</scope>
</reference>
<evidence type="ECO:0000313" key="10">
    <source>
        <dbReference type="Proteomes" id="UP000664203"/>
    </source>
</evidence>
<evidence type="ECO:0000256" key="3">
    <source>
        <dbReference type="ARBA" id="ARBA00022989"/>
    </source>
</evidence>
<sequence length="252" mass="27966">MEVLYCIGTAAFKYSALLLFHRIFGSVPRFTTFLWFFAFVILANNIAEIFLSIFQCTPVHKAWDLDVEGSCVNILLAACIPASINVVSDVVTFLLPLPLIWNLHLERNRKVQLLGIFLLSGFVCIASTYRTIIVKRLSHQDASWADVDPIIWAIVENSIGIVSASLPTMRPIYILIARGHHCSSERSCERCSKARGSPSGGSNSERRVQKRASATSHWFESQRSGGRKGSYHSDVGILEKGGVGAPDVMEMY</sequence>
<comment type="caution">
    <text evidence="9">The sequence shown here is derived from an EMBL/GenBank/DDBJ whole genome shotgun (WGS) entry which is preliminary data.</text>
</comment>
<dbReference type="Pfam" id="PF20684">
    <property type="entry name" value="Fung_rhodopsin"/>
    <property type="match status" value="1"/>
</dbReference>
<dbReference type="GO" id="GO:0016020">
    <property type="term" value="C:membrane"/>
    <property type="evidence" value="ECO:0007669"/>
    <property type="project" value="UniProtKB-SubCell"/>
</dbReference>
<feature type="domain" description="Rhodopsin" evidence="8">
    <location>
        <begin position="2"/>
        <end position="173"/>
    </location>
</feature>
<comment type="similarity">
    <text evidence="5">Belongs to the SAT4 family.</text>
</comment>
<feature type="transmembrane region" description="Helical" evidence="7">
    <location>
        <begin position="32"/>
        <end position="54"/>
    </location>
</feature>
<feature type="region of interest" description="Disordered" evidence="6">
    <location>
        <begin position="190"/>
        <end position="232"/>
    </location>
</feature>
<keyword evidence="3 7" id="KW-1133">Transmembrane helix</keyword>
<keyword evidence="2 7" id="KW-0812">Transmembrane</keyword>
<feature type="compositionally biased region" description="Polar residues" evidence="6">
    <location>
        <begin position="212"/>
        <end position="224"/>
    </location>
</feature>
<evidence type="ECO:0000256" key="6">
    <source>
        <dbReference type="SAM" id="MobiDB-lite"/>
    </source>
</evidence>
<evidence type="ECO:0000259" key="8">
    <source>
        <dbReference type="Pfam" id="PF20684"/>
    </source>
</evidence>
<dbReference type="Proteomes" id="UP000664203">
    <property type="component" value="Unassembled WGS sequence"/>
</dbReference>
<evidence type="ECO:0000256" key="7">
    <source>
        <dbReference type="SAM" id="Phobius"/>
    </source>
</evidence>
<evidence type="ECO:0000256" key="1">
    <source>
        <dbReference type="ARBA" id="ARBA00004141"/>
    </source>
</evidence>
<dbReference type="EMBL" id="CAJPDR010000402">
    <property type="protein sequence ID" value="CAF9935180.1"/>
    <property type="molecule type" value="Genomic_DNA"/>
</dbReference>
<evidence type="ECO:0000313" key="9">
    <source>
        <dbReference type="EMBL" id="CAF9935180.1"/>
    </source>
</evidence>